<dbReference type="AlphaFoldDB" id="A0A1M5TSA1"/>
<feature type="chain" id="PRO_5012816124" description="BNR repeat-like domain-containing protein" evidence="1">
    <location>
        <begin position="27"/>
        <end position="346"/>
    </location>
</feature>
<organism evidence="2 3">
    <name type="scientific">Chryseolinea serpens</name>
    <dbReference type="NCBI Taxonomy" id="947013"/>
    <lineage>
        <taxon>Bacteria</taxon>
        <taxon>Pseudomonadati</taxon>
        <taxon>Bacteroidota</taxon>
        <taxon>Cytophagia</taxon>
        <taxon>Cytophagales</taxon>
        <taxon>Fulvivirgaceae</taxon>
        <taxon>Chryseolinea</taxon>
    </lineage>
</organism>
<dbReference type="SUPFAM" id="SSF50939">
    <property type="entry name" value="Sialidases"/>
    <property type="match status" value="1"/>
</dbReference>
<gene>
    <name evidence="2" type="ORF">SAMN04488109_4242</name>
</gene>
<accession>A0A1M5TSA1</accession>
<protein>
    <recommendedName>
        <fullName evidence="4">BNR repeat-like domain-containing protein</fullName>
    </recommendedName>
</protein>
<dbReference type="RefSeq" id="WP_084138290.1">
    <property type="nucleotide sequence ID" value="NZ_FQWQ01000003.1"/>
</dbReference>
<evidence type="ECO:0008006" key="4">
    <source>
        <dbReference type="Google" id="ProtNLM"/>
    </source>
</evidence>
<reference evidence="2 3" key="1">
    <citation type="submission" date="2016-11" db="EMBL/GenBank/DDBJ databases">
        <authorList>
            <person name="Jaros S."/>
            <person name="Januszkiewicz K."/>
            <person name="Wedrychowicz H."/>
        </authorList>
    </citation>
    <scope>NUCLEOTIDE SEQUENCE [LARGE SCALE GENOMIC DNA]</scope>
    <source>
        <strain evidence="2 3">DSM 24574</strain>
    </source>
</reference>
<evidence type="ECO:0000313" key="3">
    <source>
        <dbReference type="Proteomes" id="UP000184212"/>
    </source>
</evidence>
<dbReference type="Gene3D" id="2.120.10.10">
    <property type="match status" value="1"/>
</dbReference>
<keyword evidence="1" id="KW-0732">Signal</keyword>
<dbReference type="STRING" id="947013.SAMN04488109_4242"/>
<sequence>MKSINLKLSLLLFLLFLAAWQQNAFAQKPLAPGEQPQLTVDRQGTVRVVFGEKDKIFYSVSKDKGNTFSKPVLVGEVKEMHLGMTRGPQLASSKDYSVVTAIDKKGTIHAFRLTHKTSQWEKIKNVNDAEASAPEGLISIAADDKNNFYAVWLDLRDNNSNNICFATLKENSGWSKNKFVYRSPEGHVCECCKPSVVVKENRVSIMFRNWLKGSRDLYLTSSSNGGETFSDSQKLGNGTWPLKGCPMDGGGLTIDARNNVHTAWQRDGQIYYAQPGQPEQMIAEGRSVGMSGTLLTWEKGSDIMIKPLNGTPQKIGEGTALKVYEFTDKSILAVWEKDNHVVFKRI</sequence>
<dbReference type="InterPro" id="IPR036278">
    <property type="entry name" value="Sialidase_sf"/>
</dbReference>
<proteinExistence type="predicted"/>
<keyword evidence="3" id="KW-1185">Reference proteome</keyword>
<evidence type="ECO:0000313" key="2">
    <source>
        <dbReference type="EMBL" id="SHH53538.1"/>
    </source>
</evidence>
<feature type="signal peptide" evidence="1">
    <location>
        <begin position="1"/>
        <end position="26"/>
    </location>
</feature>
<dbReference type="EMBL" id="FQWQ01000003">
    <property type="protein sequence ID" value="SHH53538.1"/>
    <property type="molecule type" value="Genomic_DNA"/>
</dbReference>
<dbReference type="OrthoDB" id="847524at2"/>
<evidence type="ECO:0000256" key="1">
    <source>
        <dbReference type="SAM" id="SignalP"/>
    </source>
</evidence>
<dbReference type="Proteomes" id="UP000184212">
    <property type="component" value="Unassembled WGS sequence"/>
</dbReference>
<name>A0A1M5TSA1_9BACT</name>